<dbReference type="PANTHER" id="PTHR43031:SF1">
    <property type="entry name" value="PYRIDINE NUCLEOTIDE-DISULPHIDE OXIDOREDUCTASE"/>
    <property type="match status" value="1"/>
</dbReference>
<organism evidence="3">
    <name type="scientific">Aureoumbra lagunensis</name>
    <dbReference type="NCBI Taxonomy" id="44058"/>
    <lineage>
        <taxon>Eukaryota</taxon>
        <taxon>Sar</taxon>
        <taxon>Stramenopiles</taxon>
        <taxon>Ochrophyta</taxon>
        <taxon>Pelagophyceae</taxon>
        <taxon>Pelagomonadales</taxon>
        <taxon>Aureoumbra</taxon>
    </lineage>
</organism>
<feature type="domain" description="Rhodanese" evidence="2">
    <location>
        <begin position="48"/>
        <end position="133"/>
    </location>
</feature>
<dbReference type="Gene3D" id="3.40.250.10">
    <property type="entry name" value="Rhodanese-like domain"/>
    <property type="match status" value="1"/>
</dbReference>
<protein>
    <recommendedName>
        <fullName evidence="2">Rhodanese domain-containing protein</fullName>
    </recommendedName>
</protein>
<dbReference type="PANTHER" id="PTHR43031">
    <property type="entry name" value="FAD-DEPENDENT OXIDOREDUCTASE"/>
    <property type="match status" value="1"/>
</dbReference>
<dbReference type="InterPro" id="IPR001763">
    <property type="entry name" value="Rhodanese-like_dom"/>
</dbReference>
<dbReference type="InterPro" id="IPR036873">
    <property type="entry name" value="Rhodanese-like_dom_sf"/>
</dbReference>
<evidence type="ECO:0000313" key="3">
    <source>
        <dbReference type="EMBL" id="CAE0365127.1"/>
    </source>
</evidence>
<gene>
    <name evidence="3" type="ORF">ALAG00032_LOCUS5869</name>
</gene>
<dbReference type="PROSITE" id="PS50206">
    <property type="entry name" value="RHODANESE_3"/>
    <property type="match status" value="1"/>
</dbReference>
<dbReference type="EMBL" id="HBIJ01008310">
    <property type="protein sequence ID" value="CAE0365127.1"/>
    <property type="molecule type" value="Transcribed_RNA"/>
</dbReference>
<dbReference type="CDD" id="cd00158">
    <property type="entry name" value="RHOD"/>
    <property type="match status" value="1"/>
</dbReference>
<accession>A0A7S3JX34</accession>
<sequence length="141" mass="15360">MVLFAKFFFMLNIVSSFTLLHKNRPHSVIRMLAANVPSHVADAKSKVANGEALLVDVREPNEWAEGHFAKAVNVPYLSQLAEGGKIPEELLNANKPLVVHCKMGGRAKKASELLAASGASTVCLSESFAELCDYEFDDLSK</sequence>
<name>A0A7S3JX34_9STRA</name>
<proteinExistence type="predicted"/>
<reference evidence="3" key="1">
    <citation type="submission" date="2021-01" db="EMBL/GenBank/DDBJ databases">
        <authorList>
            <person name="Corre E."/>
            <person name="Pelletier E."/>
            <person name="Niang G."/>
            <person name="Scheremetjew M."/>
            <person name="Finn R."/>
            <person name="Kale V."/>
            <person name="Holt S."/>
            <person name="Cochrane G."/>
            <person name="Meng A."/>
            <person name="Brown T."/>
            <person name="Cohen L."/>
        </authorList>
    </citation>
    <scope>NUCLEOTIDE SEQUENCE</scope>
    <source>
        <strain evidence="3">CCMP1510</strain>
    </source>
</reference>
<dbReference type="Pfam" id="PF00581">
    <property type="entry name" value="Rhodanese"/>
    <property type="match status" value="1"/>
</dbReference>
<keyword evidence="1" id="KW-0732">Signal</keyword>
<dbReference type="SMART" id="SM00450">
    <property type="entry name" value="RHOD"/>
    <property type="match status" value="1"/>
</dbReference>
<evidence type="ECO:0000259" key="2">
    <source>
        <dbReference type="PROSITE" id="PS50206"/>
    </source>
</evidence>
<feature type="signal peptide" evidence="1">
    <location>
        <begin position="1"/>
        <end position="16"/>
    </location>
</feature>
<dbReference type="InterPro" id="IPR050229">
    <property type="entry name" value="GlpE_sulfurtransferase"/>
</dbReference>
<evidence type="ECO:0000256" key="1">
    <source>
        <dbReference type="SAM" id="SignalP"/>
    </source>
</evidence>
<dbReference type="AlphaFoldDB" id="A0A7S3JX34"/>
<dbReference type="SUPFAM" id="SSF52821">
    <property type="entry name" value="Rhodanese/Cell cycle control phosphatase"/>
    <property type="match status" value="1"/>
</dbReference>
<feature type="chain" id="PRO_5031130935" description="Rhodanese domain-containing protein" evidence="1">
    <location>
        <begin position="17"/>
        <end position="141"/>
    </location>
</feature>